<feature type="signal peptide" evidence="1">
    <location>
        <begin position="1"/>
        <end position="20"/>
    </location>
</feature>
<accession>A0A975G6E2</accession>
<dbReference type="PROSITE" id="PS51257">
    <property type="entry name" value="PROKAR_LIPOPROTEIN"/>
    <property type="match status" value="1"/>
</dbReference>
<evidence type="ECO:0008006" key="4">
    <source>
        <dbReference type="Google" id="ProtNLM"/>
    </source>
</evidence>
<evidence type="ECO:0000313" key="3">
    <source>
        <dbReference type="Proteomes" id="UP000676169"/>
    </source>
</evidence>
<proteinExistence type="predicted"/>
<dbReference type="Proteomes" id="UP000676169">
    <property type="component" value="Chromosome"/>
</dbReference>
<organism evidence="2 3">
    <name type="scientific">Luteolibacter ambystomatis</name>
    <dbReference type="NCBI Taxonomy" id="2824561"/>
    <lineage>
        <taxon>Bacteria</taxon>
        <taxon>Pseudomonadati</taxon>
        <taxon>Verrucomicrobiota</taxon>
        <taxon>Verrucomicrobiia</taxon>
        <taxon>Verrucomicrobiales</taxon>
        <taxon>Verrucomicrobiaceae</taxon>
        <taxon>Luteolibacter</taxon>
    </lineage>
</organism>
<gene>
    <name evidence="2" type="ORF">KBB96_13750</name>
</gene>
<keyword evidence="3" id="KW-1185">Reference proteome</keyword>
<dbReference type="EMBL" id="CP073100">
    <property type="protein sequence ID" value="QUE49929.1"/>
    <property type="molecule type" value="Genomic_DNA"/>
</dbReference>
<evidence type="ECO:0000313" key="2">
    <source>
        <dbReference type="EMBL" id="QUE49929.1"/>
    </source>
</evidence>
<feature type="chain" id="PRO_5037355511" description="Lipoprotein" evidence="1">
    <location>
        <begin position="21"/>
        <end position="80"/>
    </location>
</feature>
<sequence>MKSTLIKVIAAGLVAMTATSCTTTYDAYGYPRQSVDPLAAAAVAGVAGYAIGQNNRPKYYYGNPYWGPRPYYYRGHHRHW</sequence>
<reference evidence="2" key="1">
    <citation type="submission" date="2021-04" db="EMBL/GenBank/DDBJ databases">
        <title>Luteolibacter sp. 32A isolated from the skin of an Anderson's salamander (Ambystoma andersonii).</title>
        <authorList>
            <person name="Spergser J."/>
            <person name="Busse H.-J."/>
        </authorList>
    </citation>
    <scope>NUCLEOTIDE SEQUENCE</scope>
    <source>
        <strain evidence="2">32A</strain>
    </source>
</reference>
<protein>
    <recommendedName>
        <fullName evidence="4">Lipoprotein</fullName>
    </recommendedName>
</protein>
<keyword evidence="1" id="KW-0732">Signal</keyword>
<dbReference type="KEGG" id="lamb:KBB96_13750"/>
<name>A0A975G6E2_9BACT</name>
<dbReference type="RefSeq" id="WP_211630018.1">
    <property type="nucleotide sequence ID" value="NZ_CP073100.1"/>
</dbReference>
<dbReference type="AlphaFoldDB" id="A0A975G6E2"/>
<evidence type="ECO:0000256" key="1">
    <source>
        <dbReference type="SAM" id="SignalP"/>
    </source>
</evidence>